<dbReference type="PANTHER" id="PTHR37543:SF1">
    <property type="entry name" value="CCCH ZINC FINGER DNA BINDING PROTEIN (AFU_ORTHOLOGUE AFUA_5G12760)"/>
    <property type="match status" value="1"/>
</dbReference>
<dbReference type="InterPro" id="IPR057683">
    <property type="entry name" value="DUF7923"/>
</dbReference>
<evidence type="ECO:0000313" key="5">
    <source>
        <dbReference type="Proteomes" id="UP000036947"/>
    </source>
</evidence>
<dbReference type="AlphaFoldDB" id="A0A0L0NJE8"/>
<feature type="domain" description="C3H1-type" evidence="3">
    <location>
        <begin position="407"/>
        <end position="435"/>
    </location>
</feature>
<evidence type="ECO:0000259" key="3">
    <source>
        <dbReference type="PROSITE" id="PS50103"/>
    </source>
</evidence>
<accession>A0A0L0NJE8</accession>
<keyword evidence="1" id="KW-0863">Zinc-finger</keyword>
<gene>
    <name evidence="4" type="ORF">TOPH_01133</name>
</gene>
<dbReference type="Gene3D" id="4.10.1000.10">
    <property type="entry name" value="Zinc finger, CCCH-type"/>
    <property type="match status" value="1"/>
</dbReference>
<dbReference type="PANTHER" id="PTHR37543">
    <property type="entry name" value="CCCH ZINC FINGER DNA BINDING PROTEIN (AFU_ORTHOLOGUE AFUA_5G12760)"/>
    <property type="match status" value="1"/>
</dbReference>
<dbReference type="Pfam" id="PF25542">
    <property type="entry name" value="zf-CCCH_12"/>
    <property type="match status" value="1"/>
</dbReference>
<dbReference type="PROSITE" id="PS50103">
    <property type="entry name" value="ZF_C3H1"/>
    <property type="match status" value="1"/>
</dbReference>
<dbReference type="Pfam" id="PF25543">
    <property type="entry name" value="zf-CCCH_tandem"/>
    <property type="match status" value="1"/>
</dbReference>
<dbReference type="GO" id="GO:0008270">
    <property type="term" value="F:zinc ion binding"/>
    <property type="evidence" value="ECO:0007669"/>
    <property type="project" value="UniProtKB-KW"/>
</dbReference>
<feature type="region of interest" description="Disordered" evidence="2">
    <location>
        <begin position="309"/>
        <end position="330"/>
    </location>
</feature>
<keyword evidence="1" id="KW-0862">Zinc</keyword>
<feature type="compositionally biased region" description="Low complexity" evidence="2">
    <location>
        <begin position="309"/>
        <end position="318"/>
    </location>
</feature>
<comment type="caution">
    <text evidence="4">The sequence shown here is derived from an EMBL/GenBank/DDBJ whole genome shotgun (WGS) entry which is preliminary data.</text>
</comment>
<protein>
    <recommendedName>
        <fullName evidence="3">C3H1-type domain-containing protein</fullName>
    </recommendedName>
</protein>
<dbReference type="Proteomes" id="UP000036947">
    <property type="component" value="Unassembled WGS sequence"/>
</dbReference>
<dbReference type="InterPro" id="IPR057654">
    <property type="entry name" value="Znf-CCCH_tandem"/>
</dbReference>
<dbReference type="OrthoDB" id="3512845at2759"/>
<name>A0A0L0NJE8_TOLOC</name>
<feature type="zinc finger region" description="C3H1-type" evidence="1">
    <location>
        <begin position="407"/>
        <end position="435"/>
    </location>
</feature>
<keyword evidence="5" id="KW-1185">Reference proteome</keyword>
<sequence length="504" mass="55195">MALGQNILEFVQRFQDLQSQRDTSESLIRDLLVHCDRVENSLRLQNKKLNDELQLCKLDLTDATNSRRDLQQRLQAHESQTAWIVKENEVLKVRPWRSRPLGPCVQVLNDGRQNRNSYILVMIDGDGLIFREHWIKLGFEGGKAAAQALQAAIAGVCGDRADDVEIVAKVVADVGGLAKALARDGSLDSPTDLRDFVAGFTHARASFDFVDVGHAKGAASSKLKENTKWHLRNHNCKHILLGVSHDAGYAPFMDEILEDENTRQCITVIEGVPAGKELVATKVNIMDLGSDLFRSERLSDRVAVAAAPPSSAWSVGGPRTASPATSVGSSNQPAAAGMSYANAISNGSPPPQITVAIAPKAFSTVTRHKVQYQQVPPQQPDWNPGLRGLDEPITVSVQALENIKKRKNNDKLCNNHFLRGPCTKGDSCLFVHKYNPSADEINAISVLARQNPCTNGQDCELGDCIYGHHCPSIKDGLCCHPFCKFSEEAHPPGTRFKNAHIRAN</sequence>
<evidence type="ECO:0000256" key="1">
    <source>
        <dbReference type="PROSITE-ProRule" id="PRU00723"/>
    </source>
</evidence>
<dbReference type="STRING" id="1163406.A0A0L0NJE8"/>
<reference evidence="4 5" key="1">
    <citation type="journal article" date="2015" name="BMC Genomics">
        <title>The genome of the truffle-parasite Tolypocladium ophioglossoides and the evolution of antifungal peptaibiotics.</title>
        <authorList>
            <person name="Quandt C.A."/>
            <person name="Bushley K.E."/>
            <person name="Spatafora J.W."/>
        </authorList>
    </citation>
    <scope>NUCLEOTIDE SEQUENCE [LARGE SCALE GENOMIC DNA]</scope>
    <source>
        <strain evidence="4 5">CBS 100239</strain>
    </source>
</reference>
<dbReference type="EMBL" id="LFRF01000002">
    <property type="protein sequence ID" value="KND94158.1"/>
    <property type="molecule type" value="Genomic_DNA"/>
</dbReference>
<proteinExistence type="predicted"/>
<keyword evidence="1" id="KW-0479">Metal-binding</keyword>
<dbReference type="Pfam" id="PF25540">
    <property type="entry name" value="DUF7923"/>
    <property type="match status" value="1"/>
</dbReference>
<evidence type="ECO:0000256" key="2">
    <source>
        <dbReference type="SAM" id="MobiDB-lite"/>
    </source>
</evidence>
<organism evidence="4 5">
    <name type="scientific">Tolypocladium ophioglossoides (strain CBS 100239)</name>
    <name type="common">Snaketongue truffleclub</name>
    <name type="synonym">Elaphocordyceps ophioglossoides</name>
    <dbReference type="NCBI Taxonomy" id="1163406"/>
    <lineage>
        <taxon>Eukaryota</taxon>
        <taxon>Fungi</taxon>
        <taxon>Dikarya</taxon>
        <taxon>Ascomycota</taxon>
        <taxon>Pezizomycotina</taxon>
        <taxon>Sordariomycetes</taxon>
        <taxon>Hypocreomycetidae</taxon>
        <taxon>Hypocreales</taxon>
        <taxon>Ophiocordycipitaceae</taxon>
        <taxon>Tolypocladium</taxon>
    </lineage>
</organism>
<evidence type="ECO:0000313" key="4">
    <source>
        <dbReference type="EMBL" id="KND94158.1"/>
    </source>
</evidence>
<dbReference type="InterPro" id="IPR000571">
    <property type="entry name" value="Znf_CCCH"/>
</dbReference>